<dbReference type="PANTHER" id="PTHR46825">
    <property type="entry name" value="D-ALANYL-D-ALANINE-CARBOXYPEPTIDASE/ENDOPEPTIDASE AMPH"/>
    <property type="match status" value="1"/>
</dbReference>
<sequence length="477" mass="51106">MRAKAAIDQATDEIVGLFENRVAEQKAPASFFAVFGPDGIVLEGGYGEKVLGEGNAPDRDTVFRIASCTKSFTCTMLLMLRDRGQLNLDAPITDFVPAFTALEPAAAPVTPSVRQLMTMSAGFPTDNPWGDRVEEMTRAELDEFMAAGIRYSSMPGTRFEYSNLGYALLGEVIAEITGRPYIEAIAAEILEPLGLTSTRFEEDPDADVALGYRLANGQWQVQPFTGPGVFSAMGGLFSSATDLVRWSLWLAGALDPEDTSDGPLSAASRRELQQIQRAVPEGMSKTAEFSEPTAHGYGYGLFIDEGTTKIVSHSGGYPGVSAHMRWHAPTGLGIVAFENGTFAASSIPATQALQAALNAYGELTTPAPAWPETLAARDVFDGLVRQWDTPTADELAAVNLALDVPWTERIAGIAKAIAEVGPLTSAPLAEVPRTLSDTPAATNWTIEGERGRLKCHILMSPELPPRVQTFTVTAESE</sequence>
<evidence type="ECO:0000259" key="1">
    <source>
        <dbReference type="Pfam" id="PF00144"/>
    </source>
</evidence>
<proteinExistence type="predicted"/>
<accession>A0A2M9D6Q1</accession>
<keyword evidence="3" id="KW-1185">Reference proteome</keyword>
<feature type="domain" description="Beta-lactamase-related" evidence="1">
    <location>
        <begin position="17"/>
        <end position="343"/>
    </location>
</feature>
<dbReference type="EMBL" id="PGFH01000001">
    <property type="protein sequence ID" value="PJJ81394.1"/>
    <property type="molecule type" value="Genomic_DNA"/>
</dbReference>
<reference evidence="2 3" key="1">
    <citation type="submission" date="2017-11" db="EMBL/GenBank/DDBJ databases">
        <title>Genomic Encyclopedia of Archaeal and Bacterial Type Strains, Phase II (KMG-II): From Individual Species to Whole Genera.</title>
        <authorList>
            <person name="Goeker M."/>
        </authorList>
    </citation>
    <scope>NUCLEOTIDE SEQUENCE [LARGE SCALE GENOMIC DNA]</scope>
    <source>
        <strain evidence="2 3">DSM 16400</strain>
    </source>
</reference>
<dbReference type="SUPFAM" id="SSF56601">
    <property type="entry name" value="beta-lactamase/transpeptidase-like"/>
    <property type="match status" value="1"/>
</dbReference>
<protein>
    <submittedName>
        <fullName evidence="2">CubicO group peptidase (Beta-lactamase class C family)</fullName>
    </submittedName>
</protein>
<organism evidence="2 3">
    <name type="scientific">Salinibacterium amurskyense</name>
    <dbReference type="NCBI Taxonomy" id="205941"/>
    <lineage>
        <taxon>Bacteria</taxon>
        <taxon>Bacillati</taxon>
        <taxon>Actinomycetota</taxon>
        <taxon>Actinomycetes</taxon>
        <taxon>Micrococcales</taxon>
        <taxon>Microbacteriaceae</taxon>
        <taxon>Salinibacterium</taxon>
    </lineage>
</organism>
<evidence type="ECO:0000313" key="3">
    <source>
        <dbReference type="Proteomes" id="UP000231742"/>
    </source>
</evidence>
<dbReference type="Proteomes" id="UP000231742">
    <property type="component" value="Unassembled WGS sequence"/>
</dbReference>
<dbReference type="OrthoDB" id="3863176at2"/>
<dbReference type="InterPro" id="IPR050491">
    <property type="entry name" value="AmpC-like"/>
</dbReference>
<dbReference type="Gene3D" id="3.40.710.10">
    <property type="entry name" value="DD-peptidase/beta-lactamase superfamily"/>
    <property type="match status" value="1"/>
</dbReference>
<dbReference type="RefSeq" id="WP_100388082.1">
    <property type="nucleotide sequence ID" value="NZ_BMZU01000001.1"/>
</dbReference>
<dbReference type="AlphaFoldDB" id="A0A2M9D6Q1"/>
<gene>
    <name evidence="2" type="ORF">CLV85_0570</name>
</gene>
<dbReference type="InterPro" id="IPR001466">
    <property type="entry name" value="Beta-lactam-related"/>
</dbReference>
<dbReference type="Pfam" id="PF00144">
    <property type="entry name" value="Beta-lactamase"/>
    <property type="match status" value="1"/>
</dbReference>
<name>A0A2M9D6Q1_9MICO</name>
<dbReference type="InterPro" id="IPR012338">
    <property type="entry name" value="Beta-lactam/transpept-like"/>
</dbReference>
<comment type="caution">
    <text evidence="2">The sequence shown here is derived from an EMBL/GenBank/DDBJ whole genome shotgun (WGS) entry which is preliminary data.</text>
</comment>
<dbReference type="PANTHER" id="PTHR46825:SF15">
    <property type="entry name" value="BETA-LACTAMASE-RELATED DOMAIN-CONTAINING PROTEIN"/>
    <property type="match status" value="1"/>
</dbReference>
<evidence type="ECO:0000313" key="2">
    <source>
        <dbReference type="EMBL" id="PJJ81394.1"/>
    </source>
</evidence>